<feature type="domain" description="Tyr recombinase" evidence="3">
    <location>
        <begin position="1"/>
        <end position="53"/>
    </location>
</feature>
<dbReference type="Pfam" id="PF00589">
    <property type="entry name" value="Phage_integrase"/>
    <property type="match status" value="1"/>
</dbReference>
<organism evidence="4">
    <name type="scientific">mine drainage metagenome</name>
    <dbReference type="NCBI Taxonomy" id="410659"/>
    <lineage>
        <taxon>unclassified sequences</taxon>
        <taxon>metagenomes</taxon>
        <taxon>ecological metagenomes</taxon>
    </lineage>
</organism>
<dbReference type="InterPro" id="IPR011010">
    <property type="entry name" value="DNA_brk_join_enz"/>
</dbReference>
<accession>T0ZDL9</accession>
<dbReference type="SUPFAM" id="SSF56349">
    <property type="entry name" value="DNA breaking-rejoining enzymes"/>
    <property type="match status" value="1"/>
</dbReference>
<dbReference type="Gene3D" id="1.10.443.10">
    <property type="entry name" value="Intergrase catalytic core"/>
    <property type="match status" value="1"/>
</dbReference>
<evidence type="ECO:0000313" key="4">
    <source>
        <dbReference type="EMBL" id="EQD46221.1"/>
    </source>
</evidence>
<dbReference type="EMBL" id="AUZY01008342">
    <property type="protein sequence ID" value="EQD46221.1"/>
    <property type="molecule type" value="Genomic_DNA"/>
</dbReference>
<feature type="compositionally biased region" description="Polar residues" evidence="2">
    <location>
        <begin position="71"/>
        <end position="81"/>
    </location>
</feature>
<name>T0ZDL9_9ZZZZ</name>
<reference evidence="4" key="2">
    <citation type="journal article" date="2014" name="ISME J.">
        <title>Microbial stratification in low pH oxic and suboxic macroscopic growths along an acid mine drainage.</title>
        <authorList>
            <person name="Mendez-Garcia C."/>
            <person name="Mesa V."/>
            <person name="Sprenger R.R."/>
            <person name="Richter M."/>
            <person name="Diez M.S."/>
            <person name="Solano J."/>
            <person name="Bargiela R."/>
            <person name="Golyshina O.V."/>
            <person name="Manteca A."/>
            <person name="Ramos J.L."/>
            <person name="Gallego J.R."/>
            <person name="Llorente I."/>
            <person name="Martins Dos Santos V.A."/>
            <person name="Jensen O.N."/>
            <person name="Pelaez A.I."/>
            <person name="Sanchez J."/>
            <person name="Ferrer M."/>
        </authorList>
    </citation>
    <scope>NUCLEOTIDE SEQUENCE</scope>
</reference>
<keyword evidence="1" id="KW-0233">DNA recombination</keyword>
<dbReference type="GO" id="GO:0003677">
    <property type="term" value="F:DNA binding"/>
    <property type="evidence" value="ECO:0007669"/>
    <property type="project" value="InterPro"/>
</dbReference>
<evidence type="ECO:0000259" key="3">
    <source>
        <dbReference type="PROSITE" id="PS51898"/>
    </source>
</evidence>
<evidence type="ECO:0000256" key="1">
    <source>
        <dbReference type="ARBA" id="ARBA00023172"/>
    </source>
</evidence>
<dbReference type="GO" id="GO:0015074">
    <property type="term" value="P:DNA integration"/>
    <property type="evidence" value="ECO:0007669"/>
    <property type="project" value="InterPro"/>
</dbReference>
<feature type="region of interest" description="Disordered" evidence="2">
    <location>
        <begin position="60"/>
        <end position="81"/>
    </location>
</feature>
<dbReference type="InterPro" id="IPR013762">
    <property type="entry name" value="Integrase-like_cat_sf"/>
</dbReference>
<dbReference type="PROSITE" id="PS51898">
    <property type="entry name" value="TYR_RECOMBINASE"/>
    <property type="match status" value="1"/>
</dbReference>
<sequence>MKFHDLRHTAATLLLGQGVHSKVVANLLGHATVAMTLDRYSHRAMARHQEAADAMEAVLGDPESSRVGSLVGSSTAGKGVT</sequence>
<evidence type="ECO:0000256" key="2">
    <source>
        <dbReference type="SAM" id="MobiDB-lite"/>
    </source>
</evidence>
<dbReference type="GO" id="GO:0006310">
    <property type="term" value="P:DNA recombination"/>
    <property type="evidence" value="ECO:0007669"/>
    <property type="project" value="UniProtKB-KW"/>
</dbReference>
<reference evidence="4" key="1">
    <citation type="submission" date="2013-08" db="EMBL/GenBank/DDBJ databases">
        <authorList>
            <person name="Mendez C."/>
            <person name="Richter M."/>
            <person name="Ferrer M."/>
            <person name="Sanchez J."/>
        </authorList>
    </citation>
    <scope>NUCLEOTIDE SEQUENCE</scope>
</reference>
<protein>
    <submittedName>
        <fullName evidence="4">Integrase family protein</fullName>
    </submittedName>
</protein>
<gene>
    <name evidence="4" type="ORF">B1B_12705</name>
</gene>
<proteinExistence type="predicted"/>
<dbReference type="AlphaFoldDB" id="T0ZDL9"/>
<dbReference type="InterPro" id="IPR002104">
    <property type="entry name" value="Integrase_catalytic"/>
</dbReference>
<comment type="caution">
    <text evidence="4">The sequence shown here is derived from an EMBL/GenBank/DDBJ whole genome shotgun (WGS) entry which is preliminary data.</text>
</comment>